<dbReference type="InterPro" id="IPR000719">
    <property type="entry name" value="Prot_kinase_dom"/>
</dbReference>
<name>A0A9P5YAW1_9AGAR</name>
<keyword evidence="3 6" id="KW-0418">Kinase</keyword>
<evidence type="ECO:0000256" key="2">
    <source>
        <dbReference type="ARBA" id="ARBA00022741"/>
    </source>
</evidence>
<dbReference type="GO" id="GO:0005524">
    <property type="term" value="F:ATP binding"/>
    <property type="evidence" value="ECO:0007669"/>
    <property type="project" value="UniProtKB-KW"/>
</dbReference>
<dbReference type="AlphaFoldDB" id="A0A9P5YAW1"/>
<dbReference type="InterPro" id="IPR011009">
    <property type="entry name" value="Kinase-like_dom_sf"/>
</dbReference>
<dbReference type="GO" id="GO:0004674">
    <property type="term" value="F:protein serine/threonine kinase activity"/>
    <property type="evidence" value="ECO:0007669"/>
    <property type="project" value="TreeGrafter"/>
</dbReference>
<dbReference type="Proteomes" id="UP000807353">
    <property type="component" value="Unassembled WGS sequence"/>
</dbReference>
<evidence type="ECO:0000313" key="6">
    <source>
        <dbReference type="EMBL" id="KAF9464506.1"/>
    </source>
</evidence>
<dbReference type="PROSITE" id="PS50011">
    <property type="entry name" value="PROTEIN_KINASE_DOM"/>
    <property type="match status" value="1"/>
</dbReference>
<comment type="caution">
    <text evidence="6">The sequence shown here is derived from an EMBL/GenBank/DDBJ whole genome shotgun (WGS) entry which is preliminary data.</text>
</comment>
<keyword evidence="7" id="KW-1185">Reference proteome</keyword>
<dbReference type="InterPro" id="IPR001245">
    <property type="entry name" value="Ser-Thr/Tyr_kinase_cat_dom"/>
</dbReference>
<keyword evidence="1" id="KW-0808">Transferase</keyword>
<accession>A0A9P5YAW1</accession>
<dbReference type="PANTHER" id="PTHR44329:SF288">
    <property type="entry name" value="MITOGEN-ACTIVATED PROTEIN KINASE KINASE KINASE 20"/>
    <property type="match status" value="1"/>
</dbReference>
<gene>
    <name evidence="6" type="ORF">BDZ94DRAFT_1320900</name>
</gene>
<dbReference type="SUPFAM" id="SSF56112">
    <property type="entry name" value="Protein kinase-like (PK-like)"/>
    <property type="match status" value="1"/>
</dbReference>
<dbReference type="EMBL" id="MU150253">
    <property type="protein sequence ID" value="KAF9464506.1"/>
    <property type="molecule type" value="Genomic_DNA"/>
</dbReference>
<keyword evidence="2" id="KW-0547">Nucleotide-binding</keyword>
<feature type="domain" description="Protein kinase" evidence="5">
    <location>
        <begin position="1"/>
        <end position="261"/>
    </location>
</feature>
<evidence type="ECO:0000313" key="7">
    <source>
        <dbReference type="Proteomes" id="UP000807353"/>
    </source>
</evidence>
<evidence type="ECO:0000256" key="3">
    <source>
        <dbReference type="ARBA" id="ARBA00022777"/>
    </source>
</evidence>
<dbReference type="InterPro" id="IPR051681">
    <property type="entry name" value="Ser/Thr_Kinases-Pseudokinases"/>
</dbReference>
<proteinExistence type="predicted"/>
<dbReference type="Pfam" id="PF07714">
    <property type="entry name" value="PK_Tyr_Ser-Thr"/>
    <property type="match status" value="1"/>
</dbReference>
<dbReference type="Gene3D" id="1.10.510.10">
    <property type="entry name" value="Transferase(Phosphotransferase) domain 1"/>
    <property type="match status" value="1"/>
</dbReference>
<organism evidence="6 7">
    <name type="scientific">Collybia nuda</name>
    <dbReference type="NCBI Taxonomy" id="64659"/>
    <lineage>
        <taxon>Eukaryota</taxon>
        <taxon>Fungi</taxon>
        <taxon>Dikarya</taxon>
        <taxon>Basidiomycota</taxon>
        <taxon>Agaricomycotina</taxon>
        <taxon>Agaricomycetes</taxon>
        <taxon>Agaricomycetidae</taxon>
        <taxon>Agaricales</taxon>
        <taxon>Tricholomatineae</taxon>
        <taxon>Clitocybaceae</taxon>
        <taxon>Collybia</taxon>
    </lineage>
</organism>
<evidence type="ECO:0000259" key="5">
    <source>
        <dbReference type="PROSITE" id="PS50011"/>
    </source>
</evidence>
<protein>
    <submittedName>
        <fullName evidence="6">Kinase-like domain-containing protein</fullName>
    </submittedName>
</protein>
<dbReference type="PANTHER" id="PTHR44329">
    <property type="entry name" value="SERINE/THREONINE-PROTEIN KINASE TNNI3K-RELATED"/>
    <property type="match status" value="1"/>
</dbReference>
<evidence type="ECO:0000256" key="4">
    <source>
        <dbReference type="ARBA" id="ARBA00022840"/>
    </source>
</evidence>
<evidence type="ECO:0000256" key="1">
    <source>
        <dbReference type="ARBA" id="ARBA00022679"/>
    </source>
</evidence>
<keyword evidence="4" id="KW-0067">ATP-binding</keyword>
<sequence length="261" mass="29155">MVMSNRTCRVIVKVSRTLASGLYDVARAREQFNREVSIVKGLNHPNIAEYLGVTDHLGQPAIIVAWYPHDNAPAFLMDRSIDIRLHVIKGVIEGLCYLHSKSPAIAHGDIRGNNVFVNNSFEGVLSDFALSQVVDDGFTPPTDLADTMDKNGCIRWMARELIYDEPEVPSPIGLTLASDTWAFGCTFYELLLGQVPYSLRKKHFSHIIHDIVKGVFPFSKADTTRVGCNEAWPVVSGCWRKVPGDRPSIFEIKAKLSHLYD</sequence>
<reference evidence="6" key="1">
    <citation type="submission" date="2020-11" db="EMBL/GenBank/DDBJ databases">
        <authorList>
            <consortium name="DOE Joint Genome Institute"/>
            <person name="Ahrendt S."/>
            <person name="Riley R."/>
            <person name="Andreopoulos W."/>
            <person name="Labutti K."/>
            <person name="Pangilinan J."/>
            <person name="Ruiz-Duenas F.J."/>
            <person name="Barrasa J.M."/>
            <person name="Sanchez-Garcia M."/>
            <person name="Camarero S."/>
            <person name="Miyauchi S."/>
            <person name="Serrano A."/>
            <person name="Linde D."/>
            <person name="Babiker R."/>
            <person name="Drula E."/>
            <person name="Ayuso-Fernandez I."/>
            <person name="Pacheco R."/>
            <person name="Padilla G."/>
            <person name="Ferreira P."/>
            <person name="Barriuso J."/>
            <person name="Kellner H."/>
            <person name="Castanera R."/>
            <person name="Alfaro M."/>
            <person name="Ramirez L."/>
            <person name="Pisabarro A.G."/>
            <person name="Kuo A."/>
            <person name="Tritt A."/>
            <person name="Lipzen A."/>
            <person name="He G."/>
            <person name="Yan M."/>
            <person name="Ng V."/>
            <person name="Cullen D."/>
            <person name="Martin F."/>
            <person name="Rosso M.-N."/>
            <person name="Henrissat B."/>
            <person name="Hibbett D."/>
            <person name="Martinez A.T."/>
            <person name="Grigoriev I.V."/>
        </authorList>
    </citation>
    <scope>NUCLEOTIDE SEQUENCE</scope>
    <source>
        <strain evidence="6">CBS 247.69</strain>
    </source>
</reference>
<dbReference type="OrthoDB" id="346907at2759"/>